<dbReference type="Pfam" id="PF07883">
    <property type="entry name" value="Cupin_2"/>
    <property type="match status" value="1"/>
</dbReference>
<dbReference type="Proteomes" id="UP000575068">
    <property type="component" value="Unassembled WGS sequence"/>
</dbReference>
<evidence type="ECO:0000259" key="2">
    <source>
        <dbReference type="Pfam" id="PF07883"/>
    </source>
</evidence>
<keyword evidence="3" id="KW-0560">Oxidoreductase</keyword>
<gene>
    <name evidence="3" type="ORF">HNQ99_002260</name>
</gene>
<keyword evidence="4" id="KW-1185">Reference proteome</keyword>
<dbReference type="AlphaFoldDB" id="A0A840HUK3"/>
<feature type="domain" description="Cupin type-2" evidence="2">
    <location>
        <begin position="60"/>
        <end position="119"/>
    </location>
</feature>
<dbReference type="InterPro" id="IPR013096">
    <property type="entry name" value="Cupin_2"/>
</dbReference>
<evidence type="ECO:0000256" key="1">
    <source>
        <dbReference type="SAM" id="SignalP"/>
    </source>
</evidence>
<dbReference type="InterPro" id="IPR014710">
    <property type="entry name" value="RmlC-like_jellyroll"/>
</dbReference>
<reference evidence="3 4" key="1">
    <citation type="submission" date="2020-08" db="EMBL/GenBank/DDBJ databases">
        <title>Genomic Encyclopedia of Type Strains, Phase IV (KMG-IV): sequencing the most valuable type-strain genomes for metagenomic binning, comparative biology and taxonomic classification.</title>
        <authorList>
            <person name="Goeker M."/>
        </authorList>
    </citation>
    <scope>NUCLEOTIDE SEQUENCE [LARGE SCALE GENOMIC DNA]</scope>
    <source>
        <strain evidence="3 4">DSM 7465</strain>
    </source>
</reference>
<proteinExistence type="predicted"/>
<evidence type="ECO:0000313" key="4">
    <source>
        <dbReference type="Proteomes" id="UP000575068"/>
    </source>
</evidence>
<protein>
    <submittedName>
        <fullName evidence="3">Quercetin dioxygenase-like cupin family protein</fullName>
    </submittedName>
</protein>
<feature type="signal peptide" evidence="1">
    <location>
        <begin position="1"/>
        <end position="20"/>
    </location>
</feature>
<accession>A0A840HUK3</accession>
<feature type="chain" id="PRO_5032942090" evidence="1">
    <location>
        <begin position="21"/>
        <end position="147"/>
    </location>
</feature>
<dbReference type="CDD" id="cd06989">
    <property type="entry name" value="cupin_DRT102"/>
    <property type="match status" value="1"/>
</dbReference>
<name>A0A840HUK3_9SPHN</name>
<dbReference type="EMBL" id="JACHOV010000008">
    <property type="protein sequence ID" value="MBB4641942.1"/>
    <property type="molecule type" value="Genomic_DNA"/>
</dbReference>
<evidence type="ECO:0000313" key="3">
    <source>
        <dbReference type="EMBL" id="MBB4641942.1"/>
    </source>
</evidence>
<dbReference type="SUPFAM" id="SSF51182">
    <property type="entry name" value="RmlC-like cupins"/>
    <property type="match status" value="1"/>
</dbReference>
<keyword evidence="1" id="KW-0732">Signal</keyword>
<dbReference type="Gene3D" id="2.60.120.10">
    <property type="entry name" value="Jelly Rolls"/>
    <property type="match status" value="1"/>
</dbReference>
<dbReference type="RefSeq" id="WP_184475729.1">
    <property type="nucleotide sequence ID" value="NZ_JACHOV010000008.1"/>
</dbReference>
<organism evidence="3 4">
    <name type="scientific">Rhizorhapis suberifaciens</name>
    <name type="common">corky root of lettuce</name>
    <dbReference type="NCBI Taxonomy" id="13656"/>
    <lineage>
        <taxon>Bacteria</taxon>
        <taxon>Pseudomonadati</taxon>
        <taxon>Pseudomonadota</taxon>
        <taxon>Alphaproteobacteria</taxon>
        <taxon>Sphingomonadales</taxon>
        <taxon>Sphingomonadaceae</taxon>
        <taxon>Rhizorhapis</taxon>
    </lineage>
</organism>
<dbReference type="InterPro" id="IPR011051">
    <property type="entry name" value="RmlC_Cupin_sf"/>
</dbReference>
<dbReference type="GO" id="GO:0051213">
    <property type="term" value="F:dioxygenase activity"/>
    <property type="evidence" value="ECO:0007669"/>
    <property type="project" value="UniProtKB-KW"/>
</dbReference>
<keyword evidence="3" id="KW-0223">Dioxygenase</keyword>
<comment type="caution">
    <text evidence="3">The sequence shown here is derived from an EMBL/GenBank/DDBJ whole genome shotgun (WGS) entry which is preliminary data.</text>
</comment>
<sequence>MRRFLVLMNSVLALASPAIAQVQSGKEAWGPAPPGLPDGSQATILSGDPGKTGFFVIRAKMPAGYTIPPHWHPTDENVTVITGELMLGMGDKVDPATATTLTAGGFIVAKAKMHHYATTKTGAVVQISGEGPFAINYINPADDPRKQ</sequence>